<organism evidence="1">
    <name type="scientific">Anopheles sinensis</name>
    <name type="common">Mosquito</name>
    <dbReference type="NCBI Taxonomy" id="74873"/>
    <lineage>
        <taxon>Eukaryota</taxon>
        <taxon>Metazoa</taxon>
        <taxon>Ecdysozoa</taxon>
        <taxon>Arthropoda</taxon>
        <taxon>Hexapoda</taxon>
        <taxon>Insecta</taxon>
        <taxon>Pterygota</taxon>
        <taxon>Neoptera</taxon>
        <taxon>Endopterygota</taxon>
        <taxon>Diptera</taxon>
        <taxon>Nematocera</taxon>
        <taxon>Culicoidea</taxon>
        <taxon>Culicidae</taxon>
        <taxon>Anophelinae</taxon>
        <taxon>Anopheles</taxon>
    </lineage>
</organism>
<dbReference type="EMBL" id="ATLV01019086">
    <property type="status" value="NOT_ANNOTATED_CDS"/>
    <property type="molecule type" value="Genomic_DNA"/>
</dbReference>
<dbReference type="Proteomes" id="UP000030765">
    <property type="component" value="Unassembled WGS sequence"/>
</dbReference>
<reference evidence="1 3" key="1">
    <citation type="journal article" date="2014" name="BMC Genomics">
        <title>Genome sequence of Anopheles sinensis provides insight into genetics basis of mosquito competence for malaria parasites.</title>
        <authorList>
            <person name="Zhou D."/>
            <person name="Zhang D."/>
            <person name="Ding G."/>
            <person name="Shi L."/>
            <person name="Hou Q."/>
            <person name="Ye Y."/>
            <person name="Xu Y."/>
            <person name="Zhou H."/>
            <person name="Xiong C."/>
            <person name="Li S."/>
            <person name="Yu J."/>
            <person name="Hong S."/>
            <person name="Yu X."/>
            <person name="Zou P."/>
            <person name="Chen C."/>
            <person name="Chang X."/>
            <person name="Wang W."/>
            <person name="Lv Y."/>
            <person name="Sun Y."/>
            <person name="Ma L."/>
            <person name="Shen B."/>
            <person name="Zhu C."/>
        </authorList>
    </citation>
    <scope>NUCLEOTIDE SEQUENCE [LARGE SCALE GENOMIC DNA]</scope>
</reference>
<name>A0A084W047_ANOSI</name>
<dbReference type="EMBL" id="KE525262">
    <property type="protein sequence ID" value="KFB43591.1"/>
    <property type="molecule type" value="Genomic_DNA"/>
</dbReference>
<dbReference type="EnsemblMetazoa" id="ASIC011528-RA">
    <property type="protein sequence ID" value="ASIC011528-PA"/>
    <property type="gene ID" value="ASIC011528"/>
</dbReference>
<gene>
    <name evidence="1" type="ORF">ZHAS_00011528</name>
</gene>
<evidence type="ECO:0000313" key="3">
    <source>
        <dbReference type="Proteomes" id="UP000030765"/>
    </source>
</evidence>
<reference evidence="2" key="2">
    <citation type="submission" date="2020-05" db="UniProtKB">
        <authorList>
            <consortium name="EnsemblMetazoa"/>
        </authorList>
    </citation>
    <scope>IDENTIFICATION</scope>
</reference>
<sequence length="77" mass="8545">MASLRAFSSGRMLARHVFEFSTRIDLRCIAIPYIALRCTICGVGAAFEVSVGQHEQHHLDSLAANKRQFFISSSLCT</sequence>
<protein>
    <submittedName>
        <fullName evidence="1 2">Uncharacterized protein</fullName>
    </submittedName>
</protein>
<proteinExistence type="predicted"/>
<evidence type="ECO:0000313" key="1">
    <source>
        <dbReference type="EMBL" id="KFB43591.1"/>
    </source>
</evidence>
<evidence type="ECO:0000313" key="2">
    <source>
        <dbReference type="EnsemblMetazoa" id="ASIC011528-PA"/>
    </source>
</evidence>
<accession>A0A084W047</accession>
<dbReference type="AlphaFoldDB" id="A0A084W047"/>
<keyword evidence="3" id="KW-1185">Reference proteome</keyword>
<dbReference type="VEuPathDB" id="VectorBase:ASIC011528"/>